<evidence type="ECO:0000259" key="1">
    <source>
        <dbReference type="Pfam" id="PF03795"/>
    </source>
</evidence>
<keyword evidence="3" id="KW-1185">Reference proteome</keyword>
<organism evidence="2 3">
    <name type="scientific">Cladobotryum mycophilum</name>
    <dbReference type="NCBI Taxonomy" id="491253"/>
    <lineage>
        <taxon>Eukaryota</taxon>
        <taxon>Fungi</taxon>
        <taxon>Dikarya</taxon>
        <taxon>Ascomycota</taxon>
        <taxon>Pezizomycotina</taxon>
        <taxon>Sordariomycetes</taxon>
        <taxon>Hypocreomycetidae</taxon>
        <taxon>Hypocreales</taxon>
        <taxon>Hypocreaceae</taxon>
        <taxon>Cladobotryum</taxon>
    </lineage>
</organism>
<comment type="caution">
    <text evidence="2">The sequence shown here is derived from an EMBL/GenBank/DDBJ whole genome shotgun (WGS) entry which is preliminary data.</text>
</comment>
<reference evidence="2 3" key="1">
    <citation type="submission" date="2024-01" db="EMBL/GenBank/DDBJ databases">
        <title>Complete genome of Cladobotryum mycophilum ATHUM6906.</title>
        <authorList>
            <person name="Christinaki A.C."/>
            <person name="Myridakis A.I."/>
            <person name="Kouvelis V.N."/>
        </authorList>
    </citation>
    <scope>NUCLEOTIDE SEQUENCE [LARGE SCALE GENOMIC DNA]</scope>
    <source>
        <strain evidence="2 3">ATHUM6906</strain>
    </source>
</reference>
<proteinExistence type="predicted"/>
<feature type="domain" description="YCII-related" evidence="1">
    <location>
        <begin position="4"/>
        <end position="112"/>
    </location>
</feature>
<dbReference type="InterPro" id="IPR005545">
    <property type="entry name" value="YCII"/>
</dbReference>
<accession>A0ABR0S8S6</accession>
<gene>
    <name evidence="2" type="ORF">PT974_12371</name>
</gene>
<name>A0ABR0S8S6_9HYPO</name>
<sequence length="151" mass="17228">MPRYIFLMKADPMAEQPITEFPPEIFETMEKFNQEMNEAGILLGADGLRPTWVDSYRLKYSQSGSPEVLKGPFDVAKEAHVCGWWIVQTKDVDEALHWAKKIPMQCGEVVVRRIGEADELGDGFTKELREKEAKMRVEVAERNKDVALKGI</sequence>
<dbReference type="Pfam" id="PF03795">
    <property type="entry name" value="YCII"/>
    <property type="match status" value="1"/>
</dbReference>
<dbReference type="PANTHER" id="PTHR35174">
    <property type="entry name" value="BLL7171 PROTEIN-RELATED"/>
    <property type="match status" value="1"/>
</dbReference>
<dbReference type="SUPFAM" id="SSF54909">
    <property type="entry name" value="Dimeric alpha+beta barrel"/>
    <property type="match status" value="1"/>
</dbReference>
<evidence type="ECO:0000313" key="2">
    <source>
        <dbReference type="EMBL" id="KAK5988231.1"/>
    </source>
</evidence>
<dbReference type="InterPro" id="IPR011008">
    <property type="entry name" value="Dimeric_a/b-barrel"/>
</dbReference>
<dbReference type="EMBL" id="JAVFKD010000016">
    <property type="protein sequence ID" value="KAK5988231.1"/>
    <property type="molecule type" value="Genomic_DNA"/>
</dbReference>
<protein>
    <recommendedName>
        <fullName evidence="1">YCII-related domain-containing protein</fullName>
    </recommendedName>
</protein>
<evidence type="ECO:0000313" key="3">
    <source>
        <dbReference type="Proteomes" id="UP001338125"/>
    </source>
</evidence>
<dbReference type="Gene3D" id="3.30.70.1060">
    <property type="entry name" value="Dimeric alpha+beta barrel"/>
    <property type="match status" value="1"/>
</dbReference>
<dbReference type="Proteomes" id="UP001338125">
    <property type="component" value="Unassembled WGS sequence"/>
</dbReference>